<dbReference type="Proteomes" id="UP000238836">
    <property type="component" value="Unassembled WGS sequence"/>
</dbReference>
<dbReference type="GO" id="GO:0004519">
    <property type="term" value="F:endonuclease activity"/>
    <property type="evidence" value="ECO:0007669"/>
    <property type="project" value="UniProtKB-KW"/>
</dbReference>
<evidence type="ECO:0000313" key="3">
    <source>
        <dbReference type="Proteomes" id="UP000238836"/>
    </source>
</evidence>
<protein>
    <submittedName>
        <fullName evidence="2">DNA/RNA non-specific endonuclease</fullName>
    </submittedName>
</protein>
<proteinExistence type="predicted"/>
<accession>A0ABX5EKJ2</accession>
<evidence type="ECO:0000313" key="2">
    <source>
        <dbReference type="EMBL" id="PRZ12364.1"/>
    </source>
</evidence>
<dbReference type="EMBL" id="PVTZ01000014">
    <property type="protein sequence ID" value="PRZ12364.1"/>
    <property type="molecule type" value="Genomic_DNA"/>
</dbReference>
<sequence length="146" mass="16355">MKQNVEYATPDGYTFKTDSEGRISYCEADLQLGRGKRNAYAQRKVGGEDRLDDDDGGHLIASIFNGSGNIDNLVPMNGNLNRGGWKRLENMWSQALKDGDDVKVKITPRYQGSSNRPSSFEISYKIGEEDWESKRFDNVPGGKVNE</sequence>
<dbReference type="RefSeq" id="WP_245888379.1">
    <property type="nucleotide sequence ID" value="NZ_PVTZ01000014.1"/>
</dbReference>
<dbReference type="Gene3D" id="3.40.570.10">
    <property type="entry name" value="Extracellular Endonuclease, subunit A"/>
    <property type="match status" value="1"/>
</dbReference>
<gene>
    <name evidence="2" type="ORF">CLV36_11428</name>
</gene>
<dbReference type="Pfam" id="PF13930">
    <property type="entry name" value="Endonuclea_NS_2"/>
    <property type="match status" value="1"/>
</dbReference>
<dbReference type="SUPFAM" id="SSF54060">
    <property type="entry name" value="His-Me finger endonucleases"/>
    <property type="match status" value="1"/>
</dbReference>
<keyword evidence="2" id="KW-0255">Endonuclease</keyword>
<keyword evidence="2" id="KW-0540">Nuclease</keyword>
<keyword evidence="2" id="KW-0378">Hydrolase</keyword>
<feature type="domain" description="Type VII secretion system protein EssD-like" evidence="1">
    <location>
        <begin position="4"/>
        <end position="127"/>
    </location>
</feature>
<organism evidence="2 3">
    <name type="scientific">Laceyella sediminis</name>
    <dbReference type="NCBI Taxonomy" id="573074"/>
    <lineage>
        <taxon>Bacteria</taxon>
        <taxon>Bacillati</taxon>
        <taxon>Bacillota</taxon>
        <taxon>Bacilli</taxon>
        <taxon>Bacillales</taxon>
        <taxon>Thermoactinomycetaceae</taxon>
        <taxon>Laceyella</taxon>
    </lineage>
</organism>
<evidence type="ECO:0000259" key="1">
    <source>
        <dbReference type="Pfam" id="PF13930"/>
    </source>
</evidence>
<dbReference type="InterPro" id="IPR044929">
    <property type="entry name" value="DNA/RNA_non-sp_Endonuclease_sf"/>
</dbReference>
<dbReference type="InterPro" id="IPR044925">
    <property type="entry name" value="His-Me_finger_sf"/>
</dbReference>
<reference evidence="2 3" key="1">
    <citation type="submission" date="2018-03" db="EMBL/GenBank/DDBJ databases">
        <title>Genomic Encyclopedia of Archaeal and Bacterial Type Strains, Phase II (KMG-II): from individual species to whole genera.</title>
        <authorList>
            <person name="Goeker M."/>
        </authorList>
    </citation>
    <scope>NUCLEOTIDE SEQUENCE [LARGE SCALE GENOMIC DNA]</scope>
    <source>
        <strain evidence="2 3">RHA1</strain>
    </source>
</reference>
<dbReference type="InterPro" id="IPR044927">
    <property type="entry name" value="Endonuclea_NS_2"/>
</dbReference>
<comment type="caution">
    <text evidence="2">The sequence shown here is derived from an EMBL/GenBank/DDBJ whole genome shotgun (WGS) entry which is preliminary data.</text>
</comment>
<name>A0ABX5EKJ2_9BACL</name>
<keyword evidence="3" id="KW-1185">Reference proteome</keyword>